<gene>
    <name evidence="1" type="ORF">CC80DRAFT_502954</name>
</gene>
<proteinExistence type="predicted"/>
<sequence length="224" mass="25947">MCCGCRRPVITPGAMVARNETKPLFNTKHHEGISQLLPDNMIQTHTSSQPILPLDDDEPPIIQLSTPIIQDLDQWMKQFTRRTEAQNPREGSSWRREDNRTISDSPTLLIERKYASLLRFVSYYSCYDRLMLLYLRSTPEIAILANDVHYTRNIVHVEEKPQHPVPVISTTMRRLEVTVRHSSTRFLRRLACGEYGLEALEDLKLRIRGEEGISNNRDKHVAKI</sequence>
<evidence type="ECO:0000313" key="1">
    <source>
        <dbReference type="EMBL" id="KAF1958160.1"/>
    </source>
</evidence>
<accession>A0A6A5U1K5</accession>
<protein>
    <submittedName>
        <fullName evidence="1">Uncharacterized protein</fullName>
    </submittedName>
</protein>
<evidence type="ECO:0000313" key="2">
    <source>
        <dbReference type="Proteomes" id="UP000800035"/>
    </source>
</evidence>
<dbReference type="AlphaFoldDB" id="A0A6A5U1K5"/>
<keyword evidence="2" id="KW-1185">Reference proteome</keyword>
<dbReference type="EMBL" id="ML976987">
    <property type="protein sequence ID" value="KAF1958160.1"/>
    <property type="molecule type" value="Genomic_DNA"/>
</dbReference>
<organism evidence="1 2">
    <name type="scientific">Byssothecium circinans</name>
    <dbReference type="NCBI Taxonomy" id="147558"/>
    <lineage>
        <taxon>Eukaryota</taxon>
        <taxon>Fungi</taxon>
        <taxon>Dikarya</taxon>
        <taxon>Ascomycota</taxon>
        <taxon>Pezizomycotina</taxon>
        <taxon>Dothideomycetes</taxon>
        <taxon>Pleosporomycetidae</taxon>
        <taxon>Pleosporales</taxon>
        <taxon>Massarineae</taxon>
        <taxon>Massarinaceae</taxon>
        <taxon>Byssothecium</taxon>
    </lineage>
</organism>
<dbReference type="Proteomes" id="UP000800035">
    <property type="component" value="Unassembled WGS sequence"/>
</dbReference>
<name>A0A6A5U1K5_9PLEO</name>
<reference evidence="1" key="1">
    <citation type="journal article" date="2020" name="Stud. Mycol.">
        <title>101 Dothideomycetes genomes: a test case for predicting lifestyles and emergence of pathogens.</title>
        <authorList>
            <person name="Haridas S."/>
            <person name="Albert R."/>
            <person name="Binder M."/>
            <person name="Bloem J."/>
            <person name="Labutti K."/>
            <person name="Salamov A."/>
            <person name="Andreopoulos B."/>
            <person name="Baker S."/>
            <person name="Barry K."/>
            <person name="Bills G."/>
            <person name="Bluhm B."/>
            <person name="Cannon C."/>
            <person name="Castanera R."/>
            <person name="Culley D."/>
            <person name="Daum C."/>
            <person name="Ezra D."/>
            <person name="Gonzalez J."/>
            <person name="Henrissat B."/>
            <person name="Kuo A."/>
            <person name="Liang C."/>
            <person name="Lipzen A."/>
            <person name="Lutzoni F."/>
            <person name="Magnuson J."/>
            <person name="Mondo S."/>
            <person name="Nolan M."/>
            <person name="Ohm R."/>
            <person name="Pangilinan J."/>
            <person name="Park H.-J."/>
            <person name="Ramirez L."/>
            <person name="Alfaro M."/>
            <person name="Sun H."/>
            <person name="Tritt A."/>
            <person name="Yoshinaga Y."/>
            <person name="Zwiers L.-H."/>
            <person name="Turgeon B."/>
            <person name="Goodwin S."/>
            <person name="Spatafora J."/>
            <person name="Crous P."/>
            <person name="Grigoriev I."/>
        </authorList>
    </citation>
    <scope>NUCLEOTIDE SEQUENCE</scope>
    <source>
        <strain evidence="1">CBS 675.92</strain>
    </source>
</reference>